<evidence type="ECO:0000256" key="2">
    <source>
        <dbReference type="ARBA" id="ARBA00022475"/>
    </source>
</evidence>
<dbReference type="InterPro" id="IPR050256">
    <property type="entry name" value="Glycosyltransferase_2"/>
</dbReference>
<gene>
    <name evidence="12" type="ORF">BLM47_09110</name>
</gene>
<dbReference type="FunFam" id="3.90.550.10:FF:000079">
    <property type="entry name" value="Probable glycosyl transferase"/>
    <property type="match status" value="1"/>
</dbReference>
<comment type="similarity">
    <text evidence="8">Belongs to the glycosyltransferase 2 family. GtrB subfamily.</text>
</comment>
<sequence length="341" mass="39270">MDECVRYSVIVPVYNEEEVIEQTYLRLRDVMNRLGEPYELLFVNDGSRDRSAEILERICRSDPNVRMLDFSRNFGHQIAITAGMDHARGDAVVIIDADLQDPPEIILQMIDKWRQGYDVVYGKRIKRKGETWFKKATAHIFYRLLRSMTSVDIPVDTGDFRLMDRKVVDVMRCLKERNRFVRGLVSWVGFRQTAVEYVREERFAGETKYPLKKMIKFALDAITSFSYKPLRFATYIGFLLSLFSFLYLAVVVVQRLLTRTTAPGWASIVAINLLFNGIVLLMLGVMGEYIGRIYDESKGRPLYVLRRDVRCAPHGERAGGAEAGDRTNGMRDAEGEHRGRA</sequence>
<keyword evidence="2" id="KW-1003">Cell membrane</keyword>
<dbReference type="SUPFAM" id="SSF53448">
    <property type="entry name" value="Nucleotide-diphospho-sugar transferases"/>
    <property type="match status" value="1"/>
</dbReference>
<dbReference type="InterPro" id="IPR029044">
    <property type="entry name" value="Nucleotide-diphossugar_trans"/>
</dbReference>
<evidence type="ECO:0000256" key="6">
    <source>
        <dbReference type="ARBA" id="ARBA00022989"/>
    </source>
</evidence>
<evidence type="ECO:0000256" key="9">
    <source>
        <dbReference type="SAM" id="MobiDB-lite"/>
    </source>
</evidence>
<keyword evidence="5 10" id="KW-0812">Transmembrane</keyword>
<dbReference type="CDD" id="cd04187">
    <property type="entry name" value="DPM1_like_bac"/>
    <property type="match status" value="1"/>
</dbReference>
<comment type="subcellular location">
    <subcellularLocation>
        <location evidence="1">Cell membrane</location>
        <topology evidence="1">Multi-pass membrane protein</topology>
    </subcellularLocation>
</comment>
<keyword evidence="7 10" id="KW-0472">Membrane</keyword>
<evidence type="ECO:0000256" key="4">
    <source>
        <dbReference type="ARBA" id="ARBA00022679"/>
    </source>
</evidence>
<dbReference type="PANTHER" id="PTHR48090:SF1">
    <property type="entry name" value="PROPHAGE BACTOPRENOL GLUCOSYL TRANSFERASE HOMOLOG"/>
    <property type="match status" value="1"/>
</dbReference>
<proteinExistence type="inferred from homology"/>
<feature type="transmembrane region" description="Helical" evidence="10">
    <location>
        <begin position="265"/>
        <end position="290"/>
    </location>
</feature>
<keyword evidence="6 10" id="KW-1133">Transmembrane helix</keyword>
<feature type="transmembrane region" description="Helical" evidence="10">
    <location>
        <begin position="232"/>
        <end position="253"/>
    </location>
</feature>
<evidence type="ECO:0000256" key="8">
    <source>
        <dbReference type="ARBA" id="ARBA00038152"/>
    </source>
</evidence>
<evidence type="ECO:0000256" key="7">
    <source>
        <dbReference type="ARBA" id="ARBA00023136"/>
    </source>
</evidence>
<dbReference type="PANTHER" id="PTHR48090">
    <property type="entry name" value="UNDECAPRENYL-PHOSPHATE 4-DEOXY-4-FORMAMIDO-L-ARABINOSE TRANSFERASE-RELATED"/>
    <property type="match status" value="1"/>
</dbReference>
<dbReference type="Gene3D" id="3.90.550.10">
    <property type="entry name" value="Spore Coat Polysaccharide Biosynthesis Protein SpsA, Chain A"/>
    <property type="match status" value="1"/>
</dbReference>
<evidence type="ECO:0000313" key="12">
    <source>
        <dbReference type="EMBL" id="PDO10076.1"/>
    </source>
</evidence>
<dbReference type="AlphaFoldDB" id="A0A2A6DZU2"/>
<evidence type="ECO:0000313" key="13">
    <source>
        <dbReference type="Proteomes" id="UP000243688"/>
    </source>
</evidence>
<evidence type="ECO:0000259" key="11">
    <source>
        <dbReference type="Pfam" id="PF00535"/>
    </source>
</evidence>
<accession>A0A2A6DZU2</accession>
<evidence type="ECO:0000256" key="3">
    <source>
        <dbReference type="ARBA" id="ARBA00022676"/>
    </source>
</evidence>
<protein>
    <submittedName>
        <fullName evidence="12">Glycosyltransferase</fullName>
    </submittedName>
</protein>
<feature type="domain" description="Glycosyltransferase 2-like" evidence="11">
    <location>
        <begin position="8"/>
        <end position="169"/>
    </location>
</feature>
<keyword evidence="4 12" id="KW-0808">Transferase</keyword>
<comment type="caution">
    <text evidence="12">The sequence shown here is derived from an EMBL/GenBank/DDBJ whole genome shotgun (WGS) entry which is preliminary data.</text>
</comment>
<evidence type="ECO:0000256" key="10">
    <source>
        <dbReference type="SAM" id="Phobius"/>
    </source>
</evidence>
<feature type="region of interest" description="Disordered" evidence="9">
    <location>
        <begin position="316"/>
        <end position="341"/>
    </location>
</feature>
<dbReference type="Proteomes" id="UP000243688">
    <property type="component" value="Unassembled WGS sequence"/>
</dbReference>
<dbReference type="GO" id="GO:0005886">
    <property type="term" value="C:plasma membrane"/>
    <property type="evidence" value="ECO:0007669"/>
    <property type="project" value="UniProtKB-SubCell"/>
</dbReference>
<dbReference type="GO" id="GO:0016757">
    <property type="term" value="F:glycosyltransferase activity"/>
    <property type="evidence" value="ECO:0007669"/>
    <property type="project" value="UniProtKB-KW"/>
</dbReference>
<dbReference type="InterPro" id="IPR001173">
    <property type="entry name" value="Glyco_trans_2-like"/>
</dbReference>
<evidence type="ECO:0000256" key="5">
    <source>
        <dbReference type="ARBA" id="ARBA00022692"/>
    </source>
</evidence>
<reference evidence="12 13" key="1">
    <citation type="submission" date="2016-12" db="EMBL/GenBank/DDBJ databases">
        <title>Candidatus Reconcilibacillus cellulovorans genome.</title>
        <authorList>
            <person name="Kolinko S."/>
            <person name="Wu Y.-W."/>
            <person name="Tachea F."/>
            <person name="Denzel E."/>
            <person name="Hiras J."/>
            <person name="Baecker N."/>
            <person name="Chan L.J."/>
            <person name="Eichorst S.A."/>
            <person name="Frey D."/>
            <person name="Adams P.D."/>
            <person name="Pray T."/>
            <person name="Tanjore D."/>
            <person name="Petzold C.J."/>
            <person name="Gladden J.M."/>
            <person name="Simmons B.A."/>
            <person name="Singer S.W."/>
        </authorList>
    </citation>
    <scope>NUCLEOTIDE SEQUENCE [LARGE SCALE GENOMIC DNA]</scope>
    <source>
        <strain evidence="12">JTherm</strain>
    </source>
</reference>
<name>A0A2A6DZU2_9BACL</name>
<evidence type="ECO:0000256" key="1">
    <source>
        <dbReference type="ARBA" id="ARBA00004651"/>
    </source>
</evidence>
<dbReference type="Pfam" id="PF00535">
    <property type="entry name" value="Glycos_transf_2"/>
    <property type="match status" value="1"/>
</dbReference>
<dbReference type="EMBL" id="MOXJ01000020">
    <property type="protein sequence ID" value="PDO10076.1"/>
    <property type="molecule type" value="Genomic_DNA"/>
</dbReference>
<keyword evidence="3" id="KW-0328">Glycosyltransferase</keyword>
<organism evidence="12 13">
    <name type="scientific">Candidatus Reconcilbacillus cellulovorans</name>
    <dbReference type="NCBI Taxonomy" id="1906605"/>
    <lineage>
        <taxon>Bacteria</taxon>
        <taxon>Bacillati</taxon>
        <taxon>Bacillota</taxon>
        <taxon>Bacilli</taxon>
        <taxon>Bacillales</taxon>
        <taxon>Paenibacillaceae</taxon>
        <taxon>Candidatus Reconcilbacillus</taxon>
    </lineage>
</organism>